<sequence>MTKKRLKVISIILIIVAFLLVFAGYRQQTAALVPTRLHSTPTLFLHGWGSSINAEKQMTSAAQRAGVTNSVTQALVDRQGRVHLKGHIPPHARNPIIEVGFKDNRNPNYHQDGRWLKQVILKLQQQYQIKNINLVGHSMGNMAISYYLLDNADNQRLPKLRKQVAIAGHFAGIIGAGDRPHRLHLAATGRPNHMDNNYRTLMGLRQRYPNKQVKVLNIFGDKNDGTNSDGDVTNASAQSLRYLVQARALSYQERKIVGSDGQHSRLHESRRVDRILINFLWK</sequence>
<keyword evidence="2" id="KW-1185">Reference proteome</keyword>
<accession>A0A0F4KYU0</accession>
<gene>
    <name evidence="1" type="ORF">JG29_02390</name>
</gene>
<dbReference type="HOGENOM" id="CLU_077377_0_0_9"/>
<name>A0A0F4KYU0_9LACO</name>
<dbReference type="Pfam" id="PF06028">
    <property type="entry name" value="DUF915"/>
    <property type="match status" value="1"/>
</dbReference>
<comment type="caution">
    <text evidence="1">The sequence shown here is derived from an EMBL/GenBank/DDBJ whole genome shotgun (WGS) entry which is preliminary data.</text>
</comment>
<dbReference type="Gene3D" id="3.40.50.1820">
    <property type="entry name" value="alpha/beta hydrolase"/>
    <property type="match status" value="1"/>
</dbReference>
<dbReference type="Proteomes" id="UP000033695">
    <property type="component" value="Unassembled WGS sequence"/>
</dbReference>
<dbReference type="InterPro" id="IPR010315">
    <property type="entry name" value="DUF915_hydro-like"/>
</dbReference>
<dbReference type="STRING" id="1218508.JG29_02390"/>
<dbReference type="AlphaFoldDB" id="A0A0F4KYU0"/>
<dbReference type="InterPro" id="IPR029058">
    <property type="entry name" value="AB_hydrolase_fold"/>
</dbReference>
<organism evidence="1 2">
    <name type="scientific">Bombilactobacillus mellis</name>
    <dbReference type="NCBI Taxonomy" id="1218508"/>
    <lineage>
        <taxon>Bacteria</taxon>
        <taxon>Bacillati</taxon>
        <taxon>Bacillota</taxon>
        <taxon>Bacilli</taxon>
        <taxon>Lactobacillales</taxon>
        <taxon>Lactobacillaceae</taxon>
        <taxon>Bombilactobacillus</taxon>
    </lineage>
</organism>
<reference evidence="1 2" key="1">
    <citation type="submission" date="2014-12" db="EMBL/GenBank/DDBJ databases">
        <title>Comparative genomics of the lactic acid bacteria isolated from the honey bee gut.</title>
        <authorList>
            <person name="Ellegaard K.M."/>
            <person name="Tamarit D."/>
            <person name="Javelind E."/>
            <person name="Olofsson T."/>
            <person name="Andersson S.G."/>
            <person name="Vasquez A."/>
        </authorList>
    </citation>
    <scope>NUCLEOTIDE SEQUENCE [LARGE SCALE GENOMIC DNA]</scope>
    <source>
        <strain evidence="1 2">Hon2</strain>
    </source>
</reference>
<evidence type="ECO:0000313" key="2">
    <source>
        <dbReference type="Proteomes" id="UP000033695"/>
    </source>
</evidence>
<dbReference type="EMBL" id="JXBZ01000002">
    <property type="protein sequence ID" value="KJY51193.1"/>
    <property type="molecule type" value="Genomic_DNA"/>
</dbReference>
<protein>
    <submittedName>
        <fullName evidence="1">Putative cell surface hydrolase</fullName>
    </submittedName>
</protein>
<keyword evidence="1" id="KW-0378">Hydrolase</keyword>
<dbReference type="RefSeq" id="WP_045922140.1">
    <property type="nucleotide sequence ID" value="NZ_JBHTHW010000004.1"/>
</dbReference>
<dbReference type="SUPFAM" id="SSF53474">
    <property type="entry name" value="alpha/beta-Hydrolases"/>
    <property type="match status" value="1"/>
</dbReference>
<dbReference type="GO" id="GO:0016787">
    <property type="term" value="F:hydrolase activity"/>
    <property type="evidence" value="ECO:0007669"/>
    <property type="project" value="UniProtKB-KW"/>
</dbReference>
<dbReference type="OrthoDB" id="503948at2"/>
<evidence type="ECO:0000313" key="1">
    <source>
        <dbReference type="EMBL" id="KJY51193.1"/>
    </source>
</evidence>
<dbReference type="PATRIC" id="fig|1218508.4.peg.246"/>
<proteinExistence type="predicted"/>